<dbReference type="Pfam" id="PF13007">
    <property type="entry name" value="LZ_Tnp_IS66"/>
    <property type="match status" value="1"/>
</dbReference>
<reference evidence="5 6" key="1">
    <citation type="journal article" date="2016" name="J. Microbiol.">
        <title>Dankookia rubra gen. nov., sp. nov., an alphaproteobacterium isolated from sediment of a shallow stream.</title>
        <authorList>
            <person name="Kim W.H."/>
            <person name="Kim D.H."/>
            <person name="Kang K."/>
            <person name="Ahn T.Y."/>
        </authorList>
    </citation>
    <scope>NUCLEOTIDE SEQUENCE [LARGE SCALE GENOMIC DNA]</scope>
    <source>
        <strain evidence="5 6">JCM30602</strain>
    </source>
</reference>
<feature type="compositionally biased region" description="Low complexity" evidence="2">
    <location>
        <begin position="209"/>
        <end position="224"/>
    </location>
</feature>
<evidence type="ECO:0000313" key="5">
    <source>
        <dbReference type="EMBL" id="TDH60258.1"/>
    </source>
</evidence>
<dbReference type="AlphaFoldDB" id="A0A4R5QCB4"/>
<dbReference type="EMBL" id="SMSJ01000041">
    <property type="protein sequence ID" value="TDH60258.1"/>
    <property type="molecule type" value="Genomic_DNA"/>
</dbReference>
<evidence type="ECO:0008006" key="7">
    <source>
        <dbReference type="Google" id="ProtNLM"/>
    </source>
</evidence>
<organism evidence="5 6">
    <name type="scientific">Dankookia rubra</name>
    <dbReference type="NCBI Taxonomy" id="1442381"/>
    <lineage>
        <taxon>Bacteria</taxon>
        <taxon>Pseudomonadati</taxon>
        <taxon>Pseudomonadota</taxon>
        <taxon>Alphaproteobacteria</taxon>
        <taxon>Acetobacterales</taxon>
        <taxon>Roseomonadaceae</taxon>
        <taxon>Dankookia</taxon>
    </lineage>
</organism>
<evidence type="ECO:0000313" key="6">
    <source>
        <dbReference type="Proteomes" id="UP000295096"/>
    </source>
</evidence>
<protein>
    <recommendedName>
        <fullName evidence="7">Transposase IS66 zinc-finger binding domain-containing protein</fullName>
    </recommendedName>
</protein>
<evidence type="ECO:0000256" key="1">
    <source>
        <dbReference type="SAM" id="Coils"/>
    </source>
</evidence>
<feature type="domain" description="Transposase TnpC homeodomain" evidence="4">
    <location>
        <begin position="49"/>
        <end position="118"/>
    </location>
</feature>
<name>A0A4R5QCB4_9PROT</name>
<feature type="domain" description="Transposase IS66 zinc-finger binding" evidence="3">
    <location>
        <begin position="125"/>
        <end position="169"/>
    </location>
</feature>
<dbReference type="Pfam" id="PF13005">
    <property type="entry name" value="zf-IS66"/>
    <property type="match status" value="1"/>
</dbReference>
<feature type="region of interest" description="Disordered" evidence="2">
    <location>
        <begin position="209"/>
        <end position="246"/>
    </location>
</feature>
<accession>A0A4R5QCB4</accession>
<feature type="coiled-coil region" evidence="1">
    <location>
        <begin position="33"/>
        <end position="60"/>
    </location>
</feature>
<comment type="caution">
    <text evidence="5">The sequence shown here is derived from an EMBL/GenBank/DDBJ whole genome shotgun (WGS) entry which is preliminary data.</text>
</comment>
<proteinExistence type="predicted"/>
<dbReference type="Proteomes" id="UP000295096">
    <property type="component" value="Unassembled WGS sequence"/>
</dbReference>
<dbReference type="PANTHER" id="PTHR33678:SF1">
    <property type="entry name" value="BLL1576 PROTEIN"/>
    <property type="match status" value="1"/>
</dbReference>
<dbReference type="InterPro" id="IPR024463">
    <property type="entry name" value="Transposase_TnpC_homeodom"/>
</dbReference>
<keyword evidence="1" id="KW-0175">Coiled coil</keyword>
<dbReference type="OrthoDB" id="9800877at2"/>
<sequence length="246" mass="26363">MSRAISRAPSWMERRTLRAGHDAAVPDDAPPGLAELHAALAAAAARIVQLEQIIQDLQRARFGQSAERVDPGQLALTLWTAAPLTPAADGNSPAPDRRPTSVRHRNRGCQPAHPERVEEVIDNADRACPCCGREMHRVSEDRAERLGVVPAQLRVCVTIRPRYACRRCEEGVPQSRAPARIVAGGLPTEGCWRTSWSQNTATACQSIASAKSWPAAASSSTGRRSATRRGRPAGGSGPCTGWSSPT</sequence>
<dbReference type="InterPro" id="IPR024474">
    <property type="entry name" value="Znf_dom_IS66"/>
</dbReference>
<gene>
    <name evidence="5" type="ORF">E2C06_22820</name>
</gene>
<evidence type="ECO:0000259" key="3">
    <source>
        <dbReference type="Pfam" id="PF13005"/>
    </source>
</evidence>
<keyword evidence="6" id="KW-1185">Reference proteome</keyword>
<dbReference type="PANTHER" id="PTHR33678">
    <property type="entry name" value="BLL1576 PROTEIN"/>
    <property type="match status" value="1"/>
</dbReference>
<evidence type="ECO:0000259" key="4">
    <source>
        <dbReference type="Pfam" id="PF13007"/>
    </source>
</evidence>
<evidence type="ECO:0000256" key="2">
    <source>
        <dbReference type="SAM" id="MobiDB-lite"/>
    </source>
</evidence>
<feature type="region of interest" description="Disordered" evidence="2">
    <location>
        <begin position="84"/>
        <end position="114"/>
    </location>
</feature>
<dbReference type="InterPro" id="IPR052344">
    <property type="entry name" value="Transposase-related"/>
</dbReference>